<evidence type="ECO:0000256" key="2">
    <source>
        <dbReference type="ARBA" id="ARBA00022448"/>
    </source>
</evidence>
<evidence type="ECO:0000313" key="12">
    <source>
        <dbReference type="Proteomes" id="UP001210925"/>
    </source>
</evidence>
<dbReference type="Proteomes" id="UP001210925">
    <property type="component" value="Unassembled WGS sequence"/>
</dbReference>
<dbReference type="GO" id="GO:0022841">
    <property type="term" value="F:potassium ion leak channel activity"/>
    <property type="evidence" value="ECO:0007669"/>
    <property type="project" value="TreeGrafter"/>
</dbReference>
<feature type="domain" description="Potassium channel" evidence="10">
    <location>
        <begin position="125"/>
        <end position="195"/>
    </location>
</feature>
<evidence type="ECO:0000256" key="8">
    <source>
        <dbReference type="RuleBase" id="RU003857"/>
    </source>
</evidence>
<evidence type="ECO:0000256" key="7">
    <source>
        <dbReference type="ARBA" id="ARBA00023303"/>
    </source>
</evidence>
<evidence type="ECO:0000313" key="11">
    <source>
        <dbReference type="EMBL" id="KAJ3259713.1"/>
    </source>
</evidence>
<evidence type="ECO:0000259" key="10">
    <source>
        <dbReference type="Pfam" id="PF07885"/>
    </source>
</evidence>
<comment type="similarity">
    <text evidence="8">Belongs to the two pore domain potassium channel (TC 1.A.1.8) family.</text>
</comment>
<dbReference type="PRINTS" id="PR01333">
    <property type="entry name" value="2POREKCHANEL"/>
</dbReference>
<gene>
    <name evidence="11" type="primary">TOK1_2</name>
    <name evidence="11" type="ORF">HK103_001974</name>
</gene>
<dbReference type="Pfam" id="PF07885">
    <property type="entry name" value="Ion_trans_2"/>
    <property type="match status" value="2"/>
</dbReference>
<accession>A0AAD5UJC1</accession>
<evidence type="ECO:0000256" key="1">
    <source>
        <dbReference type="ARBA" id="ARBA00004141"/>
    </source>
</evidence>
<feature type="transmembrane region" description="Helical" evidence="9">
    <location>
        <begin position="174"/>
        <end position="193"/>
    </location>
</feature>
<comment type="subcellular location">
    <subcellularLocation>
        <location evidence="1">Membrane</location>
        <topology evidence="1">Multi-pass membrane protein</topology>
    </subcellularLocation>
</comment>
<reference evidence="11" key="1">
    <citation type="submission" date="2020-05" db="EMBL/GenBank/DDBJ databases">
        <title>Phylogenomic resolution of chytrid fungi.</title>
        <authorList>
            <person name="Stajich J.E."/>
            <person name="Amses K."/>
            <person name="Simmons R."/>
            <person name="Seto K."/>
            <person name="Myers J."/>
            <person name="Bonds A."/>
            <person name="Quandt C.A."/>
            <person name="Barry K."/>
            <person name="Liu P."/>
            <person name="Grigoriev I."/>
            <person name="Longcore J.E."/>
            <person name="James T.Y."/>
        </authorList>
    </citation>
    <scope>NUCLEOTIDE SEQUENCE</scope>
    <source>
        <strain evidence="11">PLAUS21</strain>
    </source>
</reference>
<keyword evidence="7 8" id="KW-0407">Ion channel</keyword>
<keyword evidence="3 8" id="KW-0812">Transmembrane</keyword>
<keyword evidence="12" id="KW-1185">Reference proteome</keyword>
<dbReference type="GO" id="GO:0005886">
    <property type="term" value="C:plasma membrane"/>
    <property type="evidence" value="ECO:0007669"/>
    <property type="project" value="TreeGrafter"/>
</dbReference>
<keyword evidence="4 9" id="KW-1133">Transmembrane helix</keyword>
<dbReference type="InterPro" id="IPR013099">
    <property type="entry name" value="K_chnl_dom"/>
</dbReference>
<organism evidence="11 12">
    <name type="scientific">Boothiomyces macroporosus</name>
    <dbReference type="NCBI Taxonomy" id="261099"/>
    <lineage>
        <taxon>Eukaryota</taxon>
        <taxon>Fungi</taxon>
        <taxon>Fungi incertae sedis</taxon>
        <taxon>Chytridiomycota</taxon>
        <taxon>Chytridiomycota incertae sedis</taxon>
        <taxon>Chytridiomycetes</taxon>
        <taxon>Rhizophydiales</taxon>
        <taxon>Terramycetaceae</taxon>
        <taxon>Boothiomyces</taxon>
    </lineage>
</organism>
<evidence type="ECO:0000256" key="5">
    <source>
        <dbReference type="ARBA" id="ARBA00023065"/>
    </source>
</evidence>
<dbReference type="PANTHER" id="PTHR11003:SF291">
    <property type="entry name" value="IP11374P"/>
    <property type="match status" value="1"/>
</dbReference>
<dbReference type="EMBL" id="JADGKB010000016">
    <property type="protein sequence ID" value="KAJ3259713.1"/>
    <property type="molecule type" value="Genomic_DNA"/>
</dbReference>
<proteinExistence type="inferred from homology"/>
<feature type="transmembrane region" description="Helical" evidence="9">
    <location>
        <begin position="116"/>
        <end position="138"/>
    </location>
</feature>
<evidence type="ECO:0000256" key="6">
    <source>
        <dbReference type="ARBA" id="ARBA00023136"/>
    </source>
</evidence>
<dbReference type="GO" id="GO:0015271">
    <property type="term" value="F:outward rectifier potassium channel activity"/>
    <property type="evidence" value="ECO:0007669"/>
    <property type="project" value="TreeGrafter"/>
</dbReference>
<dbReference type="PANTHER" id="PTHR11003">
    <property type="entry name" value="POTASSIUM CHANNEL, SUBFAMILY K"/>
    <property type="match status" value="1"/>
</dbReference>
<dbReference type="AlphaFoldDB" id="A0AAD5UJC1"/>
<protein>
    <submittedName>
        <fullName evidence="11">Potassium channel</fullName>
    </submittedName>
</protein>
<keyword evidence="5 8" id="KW-0406">Ion transport</keyword>
<dbReference type="Gene3D" id="1.10.287.70">
    <property type="match status" value="2"/>
</dbReference>
<keyword evidence="6 9" id="KW-0472">Membrane</keyword>
<evidence type="ECO:0000256" key="9">
    <source>
        <dbReference type="SAM" id="Phobius"/>
    </source>
</evidence>
<feature type="domain" description="Potassium channel" evidence="10">
    <location>
        <begin position="1"/>
        <end position="44"/>
    </location>
</feature>
<feature type="transmembrane region" description="Helical" evidence="9">
    <location>
        <begin position="144"/>
        <end position="162"/>
    </location>
</feature>
<evidence type="ECO:0000256" key="3">
    <source>
        <dbReference type="ARBA" id="ARBA00022692"/>
    </source>
</evidence>
<dbReference type="InterPro" id="IPR003280">
    <property type="entry name" value="2pore_dom_K_chnl"/>
</dbReference>
<comment type="caution">
    <text evidence="11">The sequence shown here is derived from an EMBL/GenBank/DDBJ whole genome shotgun (WGS) entry which is preliminary data.</text>
</comment>
<dbReference type="GO" id="GO:0030322">
    <property type="term" value="P:stabilization of membrane potential"/>
    <property type="evidence" value="ECO:0007669"/>
    <property type="project" value="TreeGrafter"/>
</dbReference>
<keyword evidence="2 8" id="KW-0813">Transport</keyword>
<name>A0AAD5UJC1_9FUNG</name>
<feature type="transmembrane region" description="Helical" evidence="9">
    <location>
        <begin position="20"/>
        <end position="40"/>
    </location>
</feature>
<dbReference type="SUPFAM" id="SSF81324">
    <property type="entry name" value="Voltage-gated potassium channels"/>
    <property type="match status" value="2"/>
</dbReference>
<sequence>MTLLTIGYGGLVPLTLAGKWIMFVFTSVGLFLIGFCVLDYEEVLVADANLYRETPQDDIGVVQMEGSDSGSLLPLERIDGLRRRDRYNPAPSSLPLEQFPTFTSILQPEKKTPFRYTLLLVVGRLVVFWMISSTIFMITEPGWQFIDGMYFAFVTMTGIGYGNYVLKSPISNEFCWIFLFNAISLLASAGNAITDKINGFYRENYRNRYEQKIRKLLDQSRTIAVVR</sequence>
<evidence type="ECO:0000256" key="4">
    <source>
        <dbReference type="ARBA" id="ARBA00022989"/>
    </source>
</evidence>